<keyword evidence="3" id="KW-0325">Glycoprotein</keyword>
<dbReference type="InterPro" id="IPR007657">
    <property type="entry name" value="Glycosyltransferase_61"/>
</dbReference>
<dbReference type="PANTHER" id="PTHR20961:SF124">
    <property type="entry name" value="GLYCOSYLTRANSFERASE"/>
    <property type="match status" value="1"/>
</dbReference>
<dbReference type="EMBL" id="WMIE01000003">
    <property type="protein sequence ID" value="MTH77808.1"/>
    <property type="molecule type" value="Genomic_DNA"/>
</dbReference>
<accession>A0A6L6J9M3</accession>
<dbReference type="GO" id="GO:0016757">
    <property type="term" value="F:glycosyltransferase activity"/>
    <property type="evidence" value="ECO:0007669"/>
    <property type="project" value="UniProtKB-KW"/>
</dbReference>
<dbReference type="RefSeq" id="WP_155095168.1">
    <property type="nucleotide sequence ID" value="NZ_WMIE01000003.1"/>
</dbReference>
<dbReference type="OrthoDB" id="288504at2"/>
<feature type="domain" description="Glycosyltransferase 61 catalytic" evidence="4">
    <location>
        <begin position="161"/>
        <end position="374"/>
    </location>
</feature>
<dbReference type="Proteomes" id="UP000478183">
    <property type="component" value="Unassembled WGS sequence"/>
</dbReference>
<evidence type="ECO:0000313" key="5">
    <source>
        <dbReference type="EMBL" id="MTH77808.1"/>
    </source>
</evidence>
<sequence length="459" mass="51869">MDLDLRHMPMDAFHMPSIHAGMYYLPPRPGWIMRPVPAARIEMFAASDDGAMFDLQQALIDEKQERLPKLAVEIKSAPVVLTDAEFDQSFATINGRYWLNGAAGDRLRHRYDLQNYGPWNRDRQAVAFRQGRLGPPYQPPVWRQPSDDLEIAIELRNGYNYYHFSVETLGVLAHFIGDETGQPINIHLRRGKQRGFVADFIEALFPELFPRVRFLTGPRQYAAVRSVFNHRHYVYQANDKRIDEGFGKAPDLNPDASFGETIEGRRELFCASFDTSLRLLRERALQQMPRNLLSTLPRMVWMDRDEKGDARKRGLSGERPLLEALRERGFQSVCFEHLSPLEQIASMQAADIVVAPHGAGLANMIYARPDTLVIEIGTRQTQLARWGDFLSQAHVSGCRYATVFADVLGIDDQESVPTIAESHLGIRIGQRATDRILELVDLRLKQNGSGSAGGPESTG</sequence>
<proteinExistence type="predicted"/>
<organism evidence="5 6">
    <name type="scientific">Paracoccus aestuariivivens</name>
    <dbReference type="NCBI Taxonomy" id="1820333"/>
    <lineage>
        <taxon>Bacteria</taxon>
        <taxon>Pseudomonadati</taxon>
        <taxon>Pseudomonadota</taxon>
        <taxon>Alphaproteobacteria</taxon>
        <taxon>Rhodobacterales</taxon>
        <taxon>Paracoccaceae</taxon>
        <taxon>Paracoccus</taxon>
    </lineage>
</organism>
<evidence type="ECO:0000256" key="2">
    <source>
        <dbReference type="ARBA" id="ARBA00022679"/>
    </source>
</evidence>
<comment type="caution">
    <text evidence="5">The sequence shown here is derived from an EMBL/GenBank/DDBJ whole genome shotgun (WGS) entry which is preliminary data.</text>
</comment>
<name>A0A6L6J9M3_9RHOB</name>
<reference evidence="5 6" key="1">
    <citation type="submission" date="2019-11" db="EMBL/GenBank/DDBJ databases">
        <authorList>
            <person name="Dong K."/>
        </authorList>
    </citation>
    <scope>NUCLEOTIDE SEQUENCE [LARGE SCALE GENOMIC DNA]</scope>
    <source>
        <strain evidence="5 6">NBRC 111993</strain>
    </source>
</reference>
<protein>
    <submittedName>
        <fullName evidence="5">DUF563 domain-containing protein</fullName>
    </submittedName>
</protein>
<evidence type="ECO:0000256" key="3">
    <source>
        <dbReference type="ARBA" id="ARBA00023180"/>
    </source>
</evidence>
<gene>
    <name evidence="5" type="ORF">GL286_08730</name>
</gene>
<keyword evidence="2" id="KW-0808">Transferase</keyword>
<dbReference type="PANTHER" id="PTHR20961">
    <property type="entry name" value="GLYCOSYLTRANSFERASE"/>
    <property type="match status" value="1"/>
</dbReference>
<dbReference type="AlphaFoldDB" id="A0A6L6J9M3"/>
<evidence type="ECO:0000313" key="6">
    <source>
        <dbReference type="Proteomes" id="UP000478183"/>
    </source>
</evidence>
<evidence type="ECO:0000259" key="4">
    <source>
        <dbReference type="Pfam" id="PF04577"/>
    </source>
</evidence>
<evidence type="ECO:0000256" key="1">
    <source>
        <dbReference type="ARBA" id="ARBA00022676"/>
    </source>
</evidence>
<keyword evidence="6" id="KW-1185">Reference proteome</keyword>
<keyword evidence="1" id="KW-0328">Glycosyltransferase</keyword>
<dbReference type="Pfam" id="PF04577">
    <property type="entry name" value="Glyco_transf_61"/>
    <property type="match status" value="1"/>
</dbReference>
<dbReference type="InterPro" id="IPR049625">
    <property type="entry name" value="Glyco_transf_61_cat"/>
</dbReference>